<proteinExistence type="predicted"/>
<dbReference type="Proteomes" id="UP000830395">
    <property type="component" value="Chromosome 6"/>
</dbReference>
<sequence length="1732" mass="190292">MDGRYLGSGFAERRATSGETADWAYSNPASSSYGATHIETELPQRQSYASSHTLTTYTTSHHHTGVSGVFDNSLHTTGGSTTESSVMNFLSSIESRGLQAGPAATSLLPQFRTSPWQTGTNSSTELFLTGALPSSGTFPTLSALSSYQHPSTFPTRSFAATSALTVQHTTFSPSNGLLSPNDPLLQIKSSQTTVPTAFAFDRLGGASLGASLPIQSSTYRSAQESAPHLLQPQFSLLPSPLSNSQQTIPPYGAPIFSSSIERALQRECSVIKHHQRPSSTQPVQQQLSVSAQHSLQDYLPDDADVSYQDPSQPVANSPNGIPSQAINNTAQQKTATVQLQQTQTHSSSVPSSGFSSASGVKAKDESNKTAEHLGEGSELHDQAASSPMQQHRYASTAQKHSSVIASQSQPYTSAQLSSLMSIGPSQTYITSQSLMSNLSEPQAFSPNHPEKLPSIYKTLPSLATQSENETSVSHSLMYASGQKHIMSSASNREEYDEQTQRLCMGNASHSYSSGHSQSLSTVSYYAQGAESVSPSQSYASGQSLTPSPPFSSSYGHSLPSSNSTQDYTLMQPSPNKTDGILLQQTQKYLLADQSTSSTATYTQAIQNNRSSVEQNPAYGKGKEDESLFLTSKENCGELPIQDMQALQQASISSSTQTVTNNDVGVQNNVVYVVSKMEDRQAHSVIRSNSRSEDQLIGLAPMSSIKDERMSTLIGQLVSTAHSHVTSGTKNNSTLMQSSHVALSTDQLKEHAVLLKVPTSQQEDQLTQSTRGDQRQLSQEQAQFVQLPSAQVLLEPSQMILLQQPLLHTGPNQSKPVQMQPVSVQFLQMNNEILNSAVSAIENPQITHQVVESTKQHLVQKDSFNNSTNQHDAKQHFTLSSICFPDSMLMADERNILSNVDDILAATAAACGVTPQDFKTSSSEGDLASISSPSDSKCHYELVNNKHEANSFSSQHMISNTQTITLSVNGGQMTTDIHKEADGHQAFTPPNSHTQQNNSKHEISEKVTNHHKKDEELISNDSSLTSNGGTINTFANNHTDFHLTSREYNPTGFEKTDAISKNKNQPKVVKSVKMEEKFAEYSSDGLSKKRVRSKGSSKQATEDENGQPKTQKRSGQVKRQNSKGSETSSSSTSEGCLDSYQQQERIRQKIREVEEKQPEVKTGFIGSFLDFLKSGPKQQFSSPPIRSPNRTRKSSVAKRPFNQLSVPPKPIPPSTSLVSPDISTVSSTKRLDEELHKNLETLPSFSSDEDESVGKNQDLQKSISSALSSLDEPSDKQQSDSKSSGDTTSQEQSSSVQSADTNLKEQQKPGLNEVPVEELVKNIPPNKLAVCLTTVAIEGLTDEELSDSGEEGMYRERDEFVVKNEDIESLQVTLKAGIEPPAIWKVQKALLQKFIPELRDGKRVFSATNSYLGYFGDAKTLYRRVYVKFLDTVNKREYVRVCNRKPRCKPMHSMRGSQKALLAQRAAAPAVSDSSALKSSTKQSLSKPRPKQPKAKAEPPPKKRKKWKEEFTDSTELASPEAAIEDDEFIPPVPFASRFLNTRTMKETFKSFVELLISVALDADVMITLERENDELLLPHMKRVDGMITNNRRRLLPKLRVGQVFKNALDSFPELSVVTELKTDGETPTFKVRLSGKAYNRKTMKPAKSPVKLPLEYTVEQQKTHWFSLYHSLQHYKYHTYLMCMEEIALLRSRGVDLGQEETVQTCMENRVWVEGLFDRFGELLTQVQQACL</sequence>
<dbReference type="EMBL" id="CM040980">
    <property type="protein sequence ID" value="MCJ8733531.1"/>
    <property type="molecule type" value="Genomic_DNA"/>
</dbReference>
<organism evidence="1 2">
    <name type="scientific">Pangasius djambal</name>
    <dbReference type="NCBI Taxonomy" id="1691987"/>
    <lineage>
        <taxon>Eukaryota</taxon>
        <taxon>Metazoa</taxon>
        <taxon>Chordata</taxon>
        <taxon>Craniata</taxon>
        <taxon>Vertebrata</taxon>
        <taxon>Euteleostomi</taxon>
        <taxon>Actinopterygii</taxon>
        <taxon>Neopterygii</taxon>
        <taxon>Teleostei</taxon>
        <taxon>Ostariophysi</taxon>
        <taxon>Siluriformes</taxon>
        <taxon>Pangasiidae</taxon>
        <taxon>Pangasius</taxon>
    </lineage>
</organism>
<protein>
    <submittedName>
        <fullName evidence="1">Uncharacterized protein</fullName>
    </submittedName>
</protein>
<name>A0ACC5YF19_9TELE</name>
<accession>A0ACC5YF19</accession>
<gene>
    <name evidence="1" type="ORF">PDJAM_G00224620</name>
</gene>
<comment type="caution">
    <text evidence="1">The sequence shown here is derived from an EMBL/GenBank/DDBJ whole genome shotgun (WGS) entry which is preliminary data.</text>
</comment>
<keyword evidence="2" id="KW-1185">Reference proteome</keyword>
<evidence type="ECO:0000313" key="2">
    <source>
        <dbReference type="Proteomes" id="UP000830395"/>
    </source>
</evidence>
<evidence type="ECO:0000313" key="1">
    <source>
        <dbReference type="EMBL" id="MCJ8733531.1"/>
    </source>
</evidence>
<reference evidence="1" key="1">
    <citation type="submission" date="2020-02" db="EMBL/GenBank/DDBJ databases">
        <title>Genome sequencing of the panga catfish, Pangasius djambal.</title>
        <authorList>
            <person name="Wen M."/>
            <person name="Zahm M."/>
            <person name="Roques C."/>
            <person name="Cabau C."/>
            <person name="Klopp C."/>
            <person name="Donnadieu C."/>
            <person name="Jouanno E."/>
            <person name="Avarre J.-C."/>
            <person name="Campet M."/>
            <person name="Ha T."/>
            <person name="Dugue R."/>
            <person name="Lampietro C."/>
            <person name="Louis A."/>
            <person name="Herpin A."/>
            <person name="Echchiki A."/>
            <person name="Berthelot C."/>
            <person name="Parey E."/>
            <person name="Roest-Crollius H."/>
            <person name="Braasch I."/>
            <person name="Postlethwait J.H."/>
            <person name="Bobe J."/>
            <person name="Montfort J."/>
            <person name="Bouchez O."/>
            <person name="Begum T."/>
            <person name="Schartl M."/>
            <person name="Gustiano R."/>
            <person name="Guiguen Y."/>
        </authorList>
    </citation>
    <scope>NUCLEOTIDE SEQUENCE</scope>
    <source>
        <strain evidence="1">Pdj_M5554</strain>
    </source>
</reference>